<reference evidence="1 2" key="1">
    <citation type="journal article" date="2019" name="Int. J. Syst. Evol. Microbiol.">
        <title>The Global Catalogue of Microorganisms (GCM) 10K type strain sequencing project: providing services to taxonomists for standard genome sequencing and annotation.</title>
        <authorList>
            <consortium name="The Broad Institute Genomics Platform"/>
            <consortium name="The Broad Institute Genome Sequencing Center for Infectious Disease"/>
            <person name="Wu L."/>
            <person name="Ma J."/>
        </authorList>
    </citation>
    <scope>NUCLEOTIDE SEQUENCE [LARGE SCALE GENOMIC DNA]</scope>
    <source>
        <strain evidence="1 2">JCM 15933</strain>
    </source>
</reference>
<dbReference type="EMBL" id="BAAAQD010000005">
    <property type="protein sequence ID" value="GAA1513582.1"/>
    <property type="molecule type" value="Genomic_DNA"/>
</dbReference>
<keyword evidence="2" id="KW-1185">Reference proteome</keyword>
<evidence type="ECO:0008006" key="3">
    <source>
        <dbReference type="Google" id="ProtNLM"/>
    </source>
</evidence>
<evidence type="ECO:0000313" key="1">
    <source>
        <dbReference type="EMBL" id="GAA1513582.1"/>
    </source>
</evidence>
<proteinExistence type="predicted"/>
<gene>
    <name evidence="1" type="ORF">GCM10009827_030230</name>
</gene>
<protein>
    <recommendedName>
        <fullName evidence="3">Amidase</fullName>
    </recommendedName>
</protein>
<evidence type="ECO:0000313" key="2">
    <source>
        <dbReference type="Proteomes" id="UP001501470"/>
    </source>
</evidence>
<accession>A0ABN2A8W3</accession>
<sequence>MWRSVAHAVLCVVLTMGLLVASVRPRLPPLAPETSVAPPGTRAMWLWERERPEAVVDWAKARSVTTIFAYYDPRADVTELTRLRALCDDAGIALDALGGEPAWTTDHATALAWARAAAASGLFRGLHVDVEPYLLPAWEERQAALVPQLLRLLDELVLIGPPVELDVPFWLPTVQVGGENLADAVLARVDGVTVMSYRNTATGGNSMLGVADDLLRRAGKAAKPARLGAETQALGDCAYCTFHGGTDSAMRATLSDVDRAAQRYAAFEGIAVHQYDTWIALTG</sequence>
<dbReference type="RefSeq" id="WP_344502503.1">
    <property type="nucleotide sequence ID" value="NZ_BAAAQD010000005.1"/>
</dbReference>
<comment type="caution">
    <text evidence="1">The sequence shown here is derived from an EMBL/GenBank/DDBJ whole genome shotgun (WGS) entry which is preliminary data.</text>
</comment>
<dbReference type="Proteomes" id="UP001501470">
    <property type="component" value="Unassembled WGS sequence"/>
</dbReference>
<name>A0ABN2A8W3_9ACTN</name>
<organism evidence="1 2">
    <name type="scientific">Dactylosporangium maewongense</name>
    <dbReference type="NCBI Taxonomy" id="634393"/>
    <lineage>
        <taxon>Bacteria</taxon>
        <taxon>Bacillati</taxon>
        <taxon>Actinomycetota</taxon>
        <taxon>Actinomycetes</taxon>
        <taxon>Micromonosporales</taxon>
        <taxon>Micromonosporaceae</taxon>
        <taxon>Dactylosporangium</taxon>
    </lineage>
</organism>